<reference evidence="1 2" key="1">
    <citation type="journal article" date="2019" name="Sci. Rep.">
        <title>Orb-weaving spider Araneus ventricosus genome elucidates the spidroin gene catalogue.</title>
        <authorList>
            <person name="Kono N."/>
            <person name="Nakamura H."/>
            <person name="Ohtoshi R."/>
            <person name="Moran D.A.P."/>
            <person name="Shinohara A."/>
            <person name="Yoshida Y."/>
            <person name="Fujiwara M."/>
            <person name="Mori M."/>
            <person name="Tomita M."/>
            <person name="Arakawa K."/>
        </authorList>
    </citation>
    <scope>NUCLEOTIDE SEQUENCE [LARGE SCALE GENOMIC DNA]</scope>
</reference>
<dbReference type="EMBL" id="BGPR01000107">
    <property type="protein sequence ID" value="GBL94971.1"/>
    <property type="molecule type" value="Genomic_DNA"/>
</dbReference>
<keyword evidence="2" id="KW-1185">Reference proteome</keyword>
<gene>
    <name evidence="1" type="ORF">AVEN_187484_1</name>
</gene>
<accession>A0A4Y2BRX6</accession>
<protein>
    <submittedName>
        <fullName evidence="1">Uncharacterized protein</fullName>
    </submittedName>
</protein>
<evidence type="ECO:0000313" key="2">
    <source>
        <dbReference type="Proteomes" id="UP000499080"/>
    </source>
</evidence>
<evidence type="ECO:0000313" key="1">
    <source>
        <dbReference type="EMBL" id="GBL94971.1"/>
    </source>
</evidence>
<dbReference type="AlphaFoldDB" id="A0A4Y2BRX6"/>
<dbReference type="Proteomes" id="UP000499080">
    <property type="component" value="Unassembled WGS sequence"/>
</dbReference>
<name>A0A4Y2BRX6_ARAVE</name>
<proteinExistence type="predicted"/>
<sequence>MGEKAGGRAVIKETLKGEMKGLPFISPITRREEKMGNEADESIPQINDIFLLHLPPSSTIRHEAIRTSCFPRQVEVSQHPIIQVHIKIVRRNVATCYASEIVARETERSV</sequence>
<comment type="caution">
    <text evidence="1">The sequence shown here is derived from an EMBL/GenBank/DDBJ whole genome shotgun (WGS) entry which is preliminary data.</text>
</comment>
<organism evidence="1 2">
    <name type="scientific">Araneus ventricosus</name>
    <name type="common">Orbweaver spider</name>
    <name type="synonym">Epeira ventricosa</name>
    <dbReference type="NCBI Taxonomy" id="182803"/>
    <lineage>
        <taxon>Eukaryota</taxon>
        <taxon>Metazoa</taxon>
        <taxon>Ecdysozoa</taxon>
        <taxon>Arthropoda</taxon>
        <taxon>Chelicerata</taxon>
        <taxon>Arachnida</taxon>
        <taxon>Araneae</taxon>
        <taxon>Araneomorphae</taxon>
        <taxon>Entelegynae</taxon>
        <taxon>Araneoidea</taxon>
        <taxon>Araneidae</taxon>
        <taxon>Araneus</taxon>
    </lineage>
</organism>